<reference evidence="2 3" key="1">
    <citation type="submission" date="2018-11" db="EMBL/GenBank/DDBJ databases">
        <title>Species Designations Belie Phenotypic and Genotypic Heterogeneity in Oral Streptococci.</title>
        <authorList>
            <person name="Velsko I."/>
        </authorList>
    </citation>
    <scope>NUCLEOTIDE SEQUENCE [LARGE SCALE GENOMIC DNA]</scope>
    <source>
        <strain evidence="2 3">KLC02</strain>
    </source>
</reference>
<feature type="domain" description="N-acetyltransferase" evidence="1">
    <location>
        <begin position="119"/>
        <end position="253"/>
    </location>
</feature>
<dbReference type="EMBL" id="RJOO01000005">
    <property type="protein sequence ID" value="RSJ22201.1"/>
    <property type="molecule type" value="Genomic_DNA"/>
</dbReference>
<dbReference type="GO" id="GO:0016747">
    <property type="term" value="F:acyltransferase activity, transferring groups other than amino-acyl groups"/>
    <property type="evidence" value="ECO:0007669"/>
    <property type="project" value="InterPro"/>
</dbReference>
<dbReference type="SUPFAM" id="SSF55729">
    <property type="entry name" value="Acyl-CoA N-acyltransferases (Nat)"/>
    <property type="match status" value="1"/>
</dbReference>
<comment type="caution">
    <text evidence="2">The sequence shown here is derived from an EMBL/GenBank/DDBJ whole genome shotgun (WGS) entry which is preliminary data.</text>
</comment>
<dbReference type="InterPro" id="IPR016181">
    <property type="entry name" value="Acyl_CoA_acyltransferase"/>
</dbReference>
<proteinExistence type="predicted"/>
<accession>A0AAE8G2E9</accession>
<organism evidence="2 3">
    <name type="scientific">Streptococcus intermedius</name>
    <dbReference type="NCBI Taxonomy" id="1338"/>
    <lineage>
        <taxon>Bacteria</taxon>
        <taxon>Bacillati</taxon>
        <taxon>Bacillota</taxon>
        <taxon>Bacilli</taxon>
        <taxon>Lactobacillales</taxon>
        <taxon>Streptococcaceae</taxon>
        <taxon>Streptococcus</taxon>
        <taxon>Streptococcus anginosus group</taxon>
    </lineage>
</organism>
<dbReference type="InterPro" id="IPR000182">
    <property type="entry name" value="GNAT_dom"/>
</dbReference>
<dbReference type="Gene3D" id="3.40.630.30">
    <property type="match status" value="1"/>
</dbReference>
<dbReference type="PANTHER" id="PTHR31143">
    <property type="match status" value="1"/>
</dbReference>
<protein>
    <submittedName>
        <fullName evidence="2">GNAT acetyltransferase</fullName>
    </submittedName>
</protein>
<evidence type="ECO:0000313" key="3">
    <source>
        <dbReference type="Proteomes" id="UP000267137"/>
    </source>
</evidence>
<name>A0AAE8G2E9_STRIT</name>
<evidence type="ECO:0000313" key="2">
    <source>
        <dbReference type="EMBL" id="RSJ22201.1"/>
    </source>
</evidence>
<gene>
    <name evidence="2" type="ORF">D8827_07850</name>
</gene>
<sequence>MRKSKVKAMKTKYFYSWSKNMVVYGLDAGLGKLFMNESETACLYQLGNFIFPAGQADSDFWQDYSTKYRLADKVIVSEEPSWQEFLDSQSELHRFTRYAFAERADFDTETLEKWQSRIPANCQLFLIDETRYKRLAEEVWSQDLQGDFTDFKQFQAAGGFGFLLCSGEEIIAAVSTGLVYHGALEIEIATKPAYQRQGLAKILGAQMILEAQKRSLFPLWDAHNEASKKVAESLGYQCLGAYPAYEWKGSFDQ</sequence>
<dbReference type="InterPro" id="IPR027365">
    <property type="entry name" value="GNAT_acetyltra_YdfB-like"/>
</dbReference>
<dbReference type="PANTHER" id="PTHR31143:SF2">
    <property type="entry name" value="FR47-LIKE DOMAIN-CONTAINING PROTEIN-RELATED"/>
    <property type="match status" value="1"/>
</dbReference>
<evidence type="ECO:0000259" key="1">
    <source>
        <dbReference type="PROSITE" id="PS51186"/>
    </source>
</evidence>
<dbReference type="Pfam" id="PF12746">
    <property type="entry name" value="GNAT_acetyltran"/>
    <property type="match status" value="1"/>
</dbReference>
<dbReference type="AlphaFoldDB" id="A0AAE8G2E9"/>
<dbReference type="Proteomes" id="UP000267137">
    <property type="component" value="Unassembled WGS sequence"/>
</dbReference>
<dbReference type="PROSITE" id="PS51186">
    <property type="entry name" value="GNAT"/>
    <property type="match status" value="1"/>
</dbReference>
<dbReference type="CDD" id="cd04301">
    <property type="entry name" value="NAT_SF"/>
    <property type="match status" value="1"/>
</dbReference>